<name>A0A0N4ZG84_PARTI</name>
<dbReference type="Proteomes" id="UP000038045">
    <property type="component" value="Unplaced"/>
</dbReference>
<evidence type="ECO:0000313" key="2">
    <source>
        <dbReference type="WBParaSite" id="PTRK_0000676100.1"/>
    </source>
</evidence>
<dbReference type="STRING" id="131310.A0A0N4ZG84"/>
<protein>
    <submittedName>
        <fullName evidence="2">DNA-directed RNA polymerase</fullName>
    </submittedName>
</protein>
<dbReference type="WBParaSite" id="PTRK_0000676100.1">
    <property type="protein sequence ID" value="PTRK_0000676100.1"/>
    <property type="gene ID" value="PTRK_0000676100"/>
</dbReference>
<dbReference type="InterPro" id="IPR027268">
    <property type="entry name" value="Peptidase_M4/M1_CTD_sf"/>
</dbReference>
<accession>A0A0N4ZG84</accession>
<dbReference type="Gene3D" id="1.10.390.10">
    <property type="entry name" value="Neutral Protease Domain 2"/>
    <property type="match status" value="1"/>
</dbReference>
<proteinExistence type="predicted"/>
<keyword evidence="1" id="KW-1185">Reference proteome</keyword>
<organism evidence="1 2">
    <name type="scientific">Parastrongyloides trichosuri</name>
    <name type="common">Possum-specific nematode worm</name>
    <dbReference type="NCBI Taxonomy" id="131310"/>
    <lineage>
        <taxon>Eukaryota</taxon>
        <taxon>Metazoa</taxon>
        <taxon>Ecdysozoa</taxon>
        <taxon>Nematoda</taxon>
        <taxon>Chromadorea</taxon>
        <taxon>Rhabditida</taxon>
        <taxon>Tylenchina</taxon>
        <taxon>Panagrolaimomorpha</taxon>
        <taxon>Strongyloidoidea</taxon>
        <taxon>Strongyloididae</taxon>
        <taxon>Parastrongyloides</taxon>
    </lineage>
</organism>
<sequence length="604" mass="72059">MPVFLGSLDIVMNVKQLVNTICISENLAKDIYNIRLYHGRPKENVEEYENFESIDIYRSNLTEYDHFVYEIENPLICGIYHLKFEKFWGIINTEKKEGIFTKKSIVNHFIGTNINESDRETIPFPTLYSSSIRYSFNLEIIYPQNTSIISIGKEVTNKNHNFGNIWQSKTFNKSKKIPMYSFGFFILPGEYRMIANNTNFPFISSYYNWINFIQNKDDSIYQLQKHVFKWMNFYKMVNKRFTDEMILQNINLIYDNNILPHNNYFGIVFNDRKNDNALQIQQIIRQFTRIILRFSSSETSFNNMRDNSTNNFIEDNIDTYILEDIYKELGDDTYETFKIEKYLRMSLIDQSSNSSSKIIYDNELIKSNRSLNEKRLSTYNTLLMIKNIIGSEIFNNIFKQFFEINKFKNINEDDFWSFIFNGFKVNNVCLCDIIQSLKHSDKDLILRMETTEESPLSFNFLNNNYDKNNKTIPLIFELMSINGVSNERNIIKLPVQILTKDKVNLESFKRNNGEYLFLSNINFTYTYRTFYDKYLWEEIFVFIKSYPLSLKISEKTHLMETFCYQIINEGIEKYQHVIDDFKYQLFDLPVQPYNCIQINSQLES</sequence>
<evidence type="ECO:0000313" key="1">
    <source>
        <dbReference type="Proteomes" id="UP000038045"/>
    </source>
</evidence>
<reference evidence="2" key="1">
    <citation type="submission" date="2017-02" db="UniProtKB">
        <authorList>
            <consortium name="WormBaseParasite"/>
        </authorList>
    </citation>
    <scope>IDENTIFICATION</scope>
</reference>
<dbReference type="AlphaFoldDB" id="A0A0N4ZG84"/>